<dbReference type="Gene3D" id="3.40.50.300">
    <property type="entry name" value="P-loop containing nucleotide triphosphate hydrolases"/>
    <property type="match status" value="1"/>
</dbReference>
<dbReference type="InterPro" id="IPR018306">
    <property type="entry name" value="Phage_T5_Orf172_DNA-bd"/>
</dbReference>
<evidence type="ECO:0000313" key="2">
    <source>
        <dbReference type="EMBL" id="QHC64506.1"/>
    </source>
</evidence>
<gene>
    <name evidence="2" type="ORF">GSU69_18660</name>
</gene>
<accession>A0ABX6H407</accession>
<dbReference type="EMBL" id="CP047180">
    <property type="protein sequence ID" value="QHC64506.1"/>
    <property type="molecule type" value="Genomic_DNA"/>
</dbReference>
<keyword evidence="3" id="KW-1185">Reference proteome</keyword>
<dbReference type="InterPro" id="IPR027417">
    <property type="entry name" value="P-loop_NTPase"/>
</dbReference>
<dbReference type="SUPFAM" id="SSF52540">
    <property type="entry name" value="P-loop containing nucleoside triphosphate hydrolases"/>
    <property type="match status" value="1"/>
</dbReference>
<dbReference type="SMART" id="SM00974">
    <property type="entry name" value="T5orf172"/>
    <property type="match status" value="1"/>
</dbReference>
<dbReference type="Pfam" id="PF10544">
    <property type="entry name" value="T5orf172"/>
    <property type="match status" value="1"/>
</dbReference>
<evidence type="ECO:0000259" key="1">
    <source>
        <dbReference type="SMART" id="SM00974"/>
    </source>
</evidence>
<evidence type="ECO:0000313" key="3">
    <source>
        <dbReference type="Proteomes" id="UP000464597"/>
    </source>
</evidence>
<reference evidence="3" key="1">
    <citation type="submission" date="2019-12" db="EMBL/GenBank/DDBJ databases">
        <title>Complete and draft genome sequences of new strains and members of some known species of the genus Rathayibacter isolated from plants.</title>
        <authorList>
            <person name="Tarlachkov S.V."/>
            <person name="Starodumova I.P."/>
            <person name="Dorofeeva L.V."/>
            <person name="Prisyazhnaya N.V."/>
            <person name="Leyn S."/>
            <person name="Zlamal J."/>
            <person name="Elan M."/>
            <person name="Osterman A.L."/>
            <person name="Nadler S."/>
            <person name="Subbotin S.A."/>
            <person name="Evtushenko L.I."/>
        </authorList>
    </citation>
    <scope>NUCLEOTIDE SEQUENCE [LARGE SCALE GENOMIC DNA]</scope>
    <source>
        <strain evidence="3">VKM Ac-2802</strain>
    </source>
</reference>
<feature type="domain" description="Bacteriophage T5 Orf172 DNA-binding" evidence="1">
    <location>
        <begin position="58"/>
        <end position="144"/>
    </location>
</feature>
<protein>
    <recommendedName>
        <fullName evidence="1">Bacteriophage T5 Orf172 DNA-binding domain-containing protein</fullName>
    </recommendedName>
</protein>
<sequence length="864" mass="97888">MADPRNVWTCRGGQCVSDVIDAELETVGSASLPRRIYAYTLPGRAEQKWTRSKGQELIHGLGWIKIGETTRSSVRARLKEQLGTAYPSLEGVQVLLDEGAVRNDGTGFRDHDVHKALQAQGIVRVAGEWFECTVDEVKAAIASLRSGTTFESTRTQDFGMRPEQENAVAMTAGYFRSHTGSKRAPHFLWNAKMRFGKTFTAYQTAREMDWTRVLVLTYKPAVQSAWKEDLLGHVDFEGWHFVDRETPIEYLDSIADGREPLVWFASFQDLGGKDDAGHIKKHNENLYLIDWDCIVVDEYHFGAWRSSARDLYDKADAQLAEIEEPEEEITEEDLNLKAKHYLYLSGTPFRAITNGEFTEDQVFNWTYIDEQREKGNWNVAEGENPYLDLPAIEMYTYRMGREADATADDGEFDGFSLNEYFRAKKVSGGGRDEYVFEDETGVVEFLEMLRGKLSSQMKTKVLTGQKPPFPYEDVRFTEAVRHSVWYLNDVGACYAMKAALEEHVYFRDFVIHVAAGPRAGQGSTAKPPVEEAIRRAERDHRSGTIILSCGKLMTGVTIREWSAIFMLRSLKSPESYFQAAFRVQSPWAIRHPDKPKEILKKASYVFEFDPNRALSLVAEYGTKLATSTNSTSQEVLGELINYLPIFAFDGSQMTKLDANAVLDWAASGIGATALAARWNSPLLVDVTEATLTRLLANPELLDSLEQIEDFRNLRTDVSKVITTTKNLKKAKREQGSKLDGDQKKEQKENASLRKQIREKLQKFVARVPVFMYLTDYREEALKHVIESLDPTLFERVTGLTIGDFRQLSAIGVFNAQNMDFAIYQFRQFESASLRYASTAKEAEAPARVGLWDRSVDANDMLHEM</sequence>
<proteinExistence type="predicted"/>
<dbReference type="Proteomes" id="UP000464597">
    <property type="component" value="Chromosome"/>
</dbReference>
<organism evidence="2 3">
    <name type="scientific">Rathayibacter festucae</name>
    <dbReference type="NCBI Taxonomy" id="110937"/>
    <lineage>
        <taxon>Bacteria</taxon>
        <taxon>Bacillati</taxon>
        <taxon>Actinomycetota</taxon>
        <taxon>Actinomycetes</taxon>
        <taxon>Micrococcales</taxon>
        <taxon>Microbacteriaceae</taxon>
        <taxon>Rathayibacter</taxon>
    </lineage>
</organism>
<name>A0ABX6H407_9MICO</name>